<comment type="caution">
    <text evidence="4">The sequence shown here is derived from an EMBL/GenBank/DDBJ whole genome shotgun (WGS) entry which is preliminary data.</text>
</comment>
<evidence type="ECO:0000313" key="5">
    <source>
        <dbReference type="Proteomes" id="UP000193467"/>
    </source>
</evidence>
<feature type="compositionally biased region" description="Polar residues" evidence="1">
    <location>
        <begin position="338"/>
        <end position="361"/>
    </location>
</feature>
<feature type="compositionally biased region" description="Gly residues" evidence="1">
    <location>
        <begin position="256"/>
        <end position="271"/>
    </location>
</feature>
<dbReference type="EMBL" id="MCGR01000138">
    <property type="protein sequence ID" value="ORY41109.1"/>
    <property type="molecule type" value="Genomic_DNA"/>
</dbReference>
<keyword evidence="5" id="KW-1185">Reference proteome</keyword>
<dbReference type="Pfam" id="PF20152">
    <property type="entry name" value="DUF6534"/>
    <property type="match status" value="1"/>
</dbReference>
<feature type="transmembrane region" description="Helical" evidence="2">
    <location>
        <begin position="83"/>
        <end position="105"/>
    </location>
</feature>
<evidence type="ECO:0000256" key="1">
    <source>
        <dbReference type="SAM" id="MobiDB-lite"/>
    </source>
</evidence>
<keyword evidence="2" id="KW-1133">Transmembrane helix</keyword>
<feature type="region of interest" description="Disordered" evidence="1">
    <location>
        <begin position="332"/>
        <end position="361"/>
    </location>
</feature>
<dbReference type="AlphaFoldDB" id="A0A1Y2C263"/>
<dbReference type="Proteomes" id="UP000193467">
    <property type="component" value="Unassembled WGS sequence"/>
</dbReference>
<keyword evidence="2" id="KW-0812">Transmembrane</keyword>
<dbReference type="PANTHER" id="PTHR40465">
    <property type="entry name" value="CHROMOSOME 1, WHOLE GENOME SHOTGUN SEQUENCE"/>
    <property type="match status" value="1"/>
</dbReference>
<dbReference type="InterPro" id="IPR045339">
    <property type="entry name" value="DUF6534"/>
</dbReference>
<accession>A0A1Y2C263</accession>
<feature type="transmembrane region" description="Helical" evidence="2">
    <location>
        <begin position="7"/>
        <end position="26"/>
    </location>
</feature>
<gene>
    <name evidence="4" type="ORF">BCR35DRAFT_311376</name>
</gene>
<dbReference type="InParanoid" id="A0A1Y2C263"/>
<reference evidence="4 5" key="1">
    <citation type="submission" date="2016-07" db="EMBL/GenBank/DDBJ databases">
        <title>Pervasive Adenine N6-methylation of Active Genes in Fungi.</title>
        <authorList>
            <consortium name="DOE Joint Genome Institute"/>
            <person name="Mondo S.J."/>
            <person name="Dannebaum R.O."/>
            <person name="Kuo R.C."/>
            <person name="Labutti K."/>
            <person name="Haridas S."/>
            <person name="Kuo A."/>
            <person name="Salamov A."/>
            <person name="Ahrendt S.R."/>
            <person name="Lipzen A."/>
            <person name="Sullivan W."/>
            <person name="Andreopoulos W.B."/>
            <person name="Clum A."/>
            <person name="Lindquist E."/>
            <person name="Daum C."/>
            <person name="Ramamoorthy G.K."/>
            <person name="Gryganskyi A."/>
            <person name="Culley D."/>
            <person name="Magnuson J.K."/>
            <person name="James T.Y."/>
            <person name="O'Malley M.A."/>
            <person name="Stajich J.E."/>
            <person name="Spatafora J.W."/>
            <person name="Visel A."/>
            <person name="Grigoriev I.V."/>
        </authorList>
    </citation>
    <scope>NUCLEOTIDE SEQUENCE [LARGE SCALE GENOMIC DNA]</scope>
    <source>
        <strain evidence="4 5">62-1032</strain>
    </source>
</reference>
<feature type="transmembrane region" description="Helical" evidence="2">
    <location>
        <begin position="117"/>
        <end position="146"/>
    </location>
</feature>
<feature type="region of interest" description="Disordered" evidence="1">
    <location>
        <begin position="256"/>
        <end position="292"/>
    </location>
</feature>
<sequence>MGALDDSIGPFVVGALVAAWLSGLVWGQASKYFSLWPLAESGSDRAIFRYGVITLLVLDLFTTICACSSAYKLGVATSYSAYAPWGFSLNPTLLGLVTLIVQSFYAYRVYVVGKKRYIVPAIIVVLSCIQLGFATGASGIAFTVPISSFISKYSFGVSIWLSCACAADGIITISIVYYLGKAKKSSAFSETTTILSIIIRSTIENNLLTGVVALVDAVLFARSSTNWHVALNVALPKLYTISFLASLTARSKLAGGGSSSGGHGAIHGVSGGRTTNGWQDVEMAGGPQTASRIGDVRQGNVIMVTMDRSVVHECGEEHDHEICGRDARKQRMLASENMGASTPPSETSKQNFDLNDPSQQA</sequence>
<feature type="transmembrane region" description="Helical" evidence="2">
    <location>
        <begin position="158"/>
        <end position="179"/>
    </location>
</feature>
<evidence type="ECO:0000256" key="2">
    <source>
        <dbReference type="SAM" id="Phobius"/>
    </source>
</evidence>
<protein>
    <recommendedName>
        <fullName evidence="3">DUF6534 domain-containing protein</fullName>
    </recommendedName>
</protein>
<dbReference type="OrthoDB" id="3183258at2759"/>
<proteinExistence type="predicted"/>
<dbReference type="PANTHER" id="PTHR40465:SF1">
    <property type="entry name" value="DUF6534 DOMAIN-CONTAINING PROTEIN"/>
    <property type="match status" value="1"/>
</dbReference>
<evidence type="ECO:0000259" key="3">
    <source>
        <dbReference type="Pfam" id="PF20152"/>
    </source>
</evidence>
<organism evidence="4 5">
    <name type="scientific">Leucosporidium creatinivorum</name>
    <dbReference type="NCBI Taxonomy" id="106004"/>
    <lineage>
        <taxon>Eukaryota</taxon>
        <taxon>Fungi</taxon>
        <taxon>Dikarya</taxon>
        <taxon>Basidiomycota</taxon>
        <taxon>Pucciniomycotina</taxon>
        <taxon>Microbotryomycetes</taxon>
        <taxon>Leucosporidiales</taxon>
        <taxon>Leucosporidium</taxon>
    </lineage>
</organism>
<feature type="domain" description="DUF6534" evidence="3">
    <location>
        <begin position="164"/>
        <end position="251"/>
    </location>
</feature>
<name>A0A1Y2C263_9BASI</name>
<feature type="transmembrane region" description="Helical" evidence="2">
    <location>
        <begin position="47"/>
        <end position="71"/>
    </location>
</feature>
<keyword evidence="2" id="KW-0472">Membrane</keyword>
<evidence type="ECO:0000313" key="4">
    <source>
        <dbReference type="EMBL" id="ORY41109.1"/>
    </source>
</evidence>